<dbReference type="GO" id="GO:0008270">
    <property type="term" value="F:zinc ion binding"/>
    <property type="evidence" value="ECO:0007669"/>
    <property type="project" value="InterPro"/>
</dbReference>
<evidence type="ECO:0000313" key="3">
    <source>
        <dbReference type="Proteomes" id="UP000274822"/>
    </source>
</evidence>
<dbReference type="Pfam" id="PF13602">
    <property type="entry name" value="ADH_zinc_N_2"/>
    <property type="match status" value="1"/>
</dbReference>
<name>A0A433QH38_9FUNG</name>
<dbReference type="EMBL" id="RBNJ01005668">
    <property type="protein sequence ID" value="RUS29079.1"/>
    <property type="molecule type" value="Genomic_DNA"/>
</dbReference>
<dbReference type="Pfam" id="PF08240">
    <property type="entry name" value="ADH_N"/>
    <property type="match status" value="1"/>
</dbReference>
<gene>
    <name evidence="2" type="ORF">BC938DRAFT_481087</name>
</gene>
<dbReference type="SUPFAM" id="SSF50129">
    <property type="entry name" value="GroES-like"/>
    <property type="match status" value="1"/>
</dbReference>
<feature type="domain" description="Enoyl reductase (ER)" evidence="1">
    <location>
        <begin position="85"/>
        <end position="396"/>
    </location>
</feature>
<dbReference type="CDD" id="cd08267">
    <property type="entry name" value="MDR1"/>
    <property type="match status" value="1"/>
</dbReference>
<comment type="caution">
    <text evidence="2">The sequence shown here is derived from an EMBL/GenBank/DDBJ whole genome shotgun (WGS) entry which is preliminary data.</text>
</comment>
<dbReference type="PANTHER" id="PTHR11695:SF648">
    <property type="entry name" value="ZINC-BINDING OXIDOREDUCTASE"/>
    <property type="match status" value="1"/>
</dbReference>
<evidence type="ECO:0000259" key="1">
    <source>
        <dbReference type="SMART" id="SM00829"/>
    </source>
</evidence>
<dbReference type="InterPro" id="IPR013154">
    <property type="entry name" value="ADH-like_N"/>
</dbReference>
<dbReference type="InterPro" id="IPR050700">
    <property type="entry name" value="YIM1/Zinc_Alcohol_DH_Fams"/>
</dbReference>
<organism evidence="2 3">
    <name type="scientific">Jimgerdemannia flammicorona</name>
    <dbReference type="NCBI Taxonomy" id="994334"/>
    <lineage>
        <taxon>Eukaryota</taxon>
        <taxon>Fungi</taxon>
        <taxon>Fungi incertae sedis</taxon>
        <taxon>Mucoromycota</taxon>
        <taxon>Mucoromycotina</taxon>
        <taxon>Endogonomycetes</taxon>
        <taxon>Endogonales</taxon>
        <taxon>Endogonaceae</taxon>
        <taxon>Jimgerdemannia</taxon>
    </lineage>
</organism>
<dbReference type="Gene3D" id="3.40.50.720">
    <property type="entry name" value="NAD(P)-binding Rossmann-like Domain"/>
    <property type="match status" value="1"/>
</dbReference>
<dbReference type="InterPro" id="IPR036291">
    <property type="entry name" value="NAD(P)-bd_dom_sf"/>
</dbReference>
<dbReference type="InterPro" id="IPR002364">
    <property type="entry name" value="Quin_OxRdtase/zeta-crystal_CS"/>
</dbReference>
<dbReference type="SMART" id="SM00829">
    <property type="entry name" value="PKS_ER"/>
    <property type="match status" value="1"/>
</dbReference>
<dbReference type="InterPro" id="IPR020843">
    <property type="entry name" value="ER"/>
</dbReference>
<dbReference type="SUPFAM" id="SSF51735">
    <property type="entry name" value="NAD(P)-binding Rossmann-fold domains"/>
    <property type="match status" value="1"/>
</dbReference>
<evidence type="ECO:0000313" key="2">
    <source>
        <dbReference type="EMBL" id="RUS29079.1"/>
    </source>
</evidence>
<dbReference type="InterPro" id="IPR011032">
    <property type="entry name" value="GroES-like_sf"/>
</dbReference>
<dbReference type="PROSITE" id="PS01162">
    <property type="entry name" value="QOR_ZETA_CRYSTAL"/>
    <property type="match status" value="1"/>
</dbReference>
<keyword evidence="3" id="KW-1185">Reference proteome</keyword>
<dbReference type="GO" id="GO:0016491">
    <property type="term" value="F:oxidoreductase activity"/>
    <property type="evidence" value="ECO:0007669"/>
    <property type="project" value="InterPro"/>
</dbReference>
<dbReference type="AlphaFoldDB" id="A0A433QH38"/>
<protein>
    <submittedName>
        <fullName evidence="2">Alcohol dehydrogenase zinc-binding domain protein</fullName>
    </submittedName>
</protein>
<dbReference type="Proteomes" id="UP000274822">
    <property type="component" value="Unassembled WGS sequence"/>
</dbReference>
<reference evidence="2 3" key="1">
    <citation type="journal article" date="2018" name="New Phytol.">
        <title>Phylogenomics of Endogonaceae and evolution of mycorrhizas within Mucoromycota.</title>
        <authorList>
            <person name="Chang Y."/>
            <person name="Desiro A."/>
            <person name="Na H."/>
            <person name="Sandor L."/>
            <person name="Lipzen A."/>
            <person name="Clum A."/>
            <person name="Barry K."/>
            <person name="Grigoriev I.V."/>
            <person name="Martin F.M."/>
            <person name="Stajich J.E."/>
            <person name="Smith M.E."/>
            <person name="Bonito G."/>
            <person name="Spatafora J.W."/>
        </authorList>
    </citation>
    <scope>NUCLEOTIDE SEQUENCE [LARGE SCALE GENOMIC DNA]</scope>
    <source>
        <strain evidence="2 3">AD002</strain>
    </source>
</reference>
<dbReference type="Gene3D" id="3.90.180.10">
    <property type="entry name" value="Medium-chain alcohol dehydrogenases, catalytic domain"/>
    <property type="match status" value="1"/>
</dbReference>
<sequence length="398" mass="43117">MAVRHSGTWHLANSGTCIPALGTFRHLAHSGTGTFRHLAHSGTWHIPALGSSTWQLDIPDAATMETKRMTDQQETMKAVVFTEYGSPDVLQLKDIDKPVVKDNEVLVRIRATSANAGDWHIMRGDPYLVRMLFGMLKPWKPTVLGNDFAGQVEAVGKNVSHFRPGDMVFGSALTGAFAEYISVSEDTPAPKPANMRFEQAAAIPCAAITALQAVRNAGRLERGQKVLINGAAGGVGTFAVQIAKSFGAEVTGVCSTRNVETVRSIGADHVIDYTREDFTLSGQRYDLIIDIVGNHSFSEFRRVLATKGTYVPVGGPGGGFLGSFADSLKAYALSHFMSQRVALLMATPNREDLVYLKGLFEAGKVTPVIDRQYTLIEAPEAIRYLEEGHARGKVVITV</sequence>
<dbReference type="PANTHER" id="PTHR11695">
    <property type="entry name" value="ALCOHOL DEHYDROGENASE RELATED"/>
    <property type="match status" value="1"/>
</dbReference>
<proteinExistence type="predicted"/>
<accession>A0A433QH38</accession>